<dbReference type="Pfam" id="PF09474">
    <property type="entry name" value="Type_III_YscX"/>
    <property type="match status" value="1"/>
</dbReference>
<keyword evidence="2" id="KW-1185">Reference proteome</keyword>
<gene>
    <name evidence="1" type="ORF">FXN63_22380</name>
</gene>
<protein>
    <recommendedName>
        <fullName evidence="3">Type III secretion protein</fullName>
    </recommendedName>
</protein>
<dbReference type="AlphaFoldDB" id="A0A5C0B0U7"/>
<dbReference type="InterPro" id="IPR012672">
    <property type="entry name" value="T3SS_YscX"/>
</dbReference>
<dbReference type="KEGG" id="pacr:FXN63_22380"/>
<evidence type="ECO:0000313" key="2">
    <source>
        <dbReference type="Proteomes" id="UP000325161"/>
    </source>
</evidence>
<dbReference type="EMBL" id="CP043046">
    <property type="protein sequence ID" value="QEI08272.1"/>
    <property type="molecule type" value="Genomic_DNA"/>
</dbReference>
<evidence type="ECO:0008006" key="3">
    <source>
        <dbReference type="Google" id="ProtNLM"/>
    </source>
</evidence>
<dbReference type="OrthoDB" id="8908641at2"/>
<reference evidence="1 2" key="1">
    <citation type="submission" date="2019-08" db="EMBL/GenBank/DDBJ databases">
        <title>Amphibian skin-associated Pigmentiphaga: genome sequence and occurrence across geography and hosts.</title>
        <authorList>
            <person name="Bletz M.C."/>
            <person name="Bunk B."/>
            <person name="Sproeer C."/>
            <person name="Biwer P."/>
            <person name="Reiter S."/>
            <person name="Rabemananjara F.C.E."/>
            <person name="Schulz S."/>
            <person name="Overmann J."/>
            <person name="Vences M."/>
        </authorList>
    </citation>
    <scope>NUCLEOTIDE SEQUENCE [LARGE SCALE GENOMIC DNA]</scope>
    <source>
        <strain evidence="1 2">Mada1488</strain>
    </source>
</reference>
<dbReference type="Proteomes" id="UP000325161">
    <property type="component" value="Chromosome"/>
</dbReference>
<dbReference type="RefSeq" id="WP_148817689.1">
    <property type="nucleotide sequence ID" value="NZ_CP043046.1"/>
</dbReference>
<proteinExistence type="predicted"/>
<accession>A0A5C0B0U7</accession>
<evidence type="ECO:0000313" key="1">
    <source>
        <dbReference type="EMBL" id="QEI08272.1"/>
    </source>
</evidence>
<sequence length="132" mass="14124">MSTIGNNSLHFDRGIDSISYALKETAPQSLPERQQGLMPPGEGVKAQLSQLLDKPNLSAFLADALRPPASNPELLTPTTFAATLNEALATLTEAAAGGSEDAKVLNRAVRQLKDETGLRDLVSMYRNALYQG</sequence>
<organism evidence="1 2">
    <name type="scientific">Pigmentiphaga aceris</name>
    <dbReference type="NCBI Taxonomy" id="1940612"/>
    <lineage>
        <taxon>Bacteria</taxon>
        <taxon>Pseudomonadati</taxon>
        <taxon>Pseudomonadota</taxon>
        <taxon>Betaproteobacteria</taxon>
        <taxon>Burkholderiales</taxon>
        <taxon>Alcaligenaceae</taxon>
        <taxon>Pigmentiphaga</taxon>
    </lineage>
</organism>
<name>A0A5C0B0U7_9BURK</name>